<dbReference type="AlphaFoldDB" id="A0A8J4Q5E5"/>
<name>A0A8J4Q5E5_9MYCE</name>
<evidence type="ECO:0000313" key="1">
    <source>
        <dbReference type="EMBL" id="KAF2078639.1"/>
    </source>
</evidence>
<proteinExistence type="predicted"/>
<sequence>MMTQRKKLKIETDSPLFFLANFIATKENDIEQLQLEEEDGDENYYSSDDDYRDDDYSDDDYDKEIKRNFKLHDRSLSLSTKTTTITTTTTTTTTTTSAPFTLTPISIKLPIIIVREIIEKLYFHDPNVKKSKGYFWGRDYALVCWSWFYYWKNTFLSNEFISLSLVREPHQLVDAKNYHLVSALSSIKHLTIPYLQLCPHLIEKINKTLVSLETIKVTNYQDWIGTHLWMLTYLNDLKQCDIVFDFKVDSFFQNDILIRKPRNFKEVYTKKIAKLNLTFDHENIDEYKYTFLKKLLRNHEFKSIEIDAVSSVREYASTHLFIYHSFSRFDLTNCTSLKINTDFIPLFALYNFLKLPNLSTFHFHLQFHLLYELYGLNRQPSTLIPDKWEEFNFFEENMLEKENERVFCQHNLHDIENLEIPVYSKRLFSACLRLLIDNKTINDLAILPVRCQSARHDTPLYEHKQLPYKEQCHKDLIYCFSENLTILKLTFSKHFFNDHHIKQLRQKRPRIMIQEHLFKKNNLIISKPTHTTVHKKHGEEESEIVPPDEHDLLKIYRFASILCYHLDISKQCTELKENQQPFLNVLEKYLLENNHTLPQITPQEELELSNNNNNNPPNEIQTNFNEFGFLNDQNLLQIFNHNNNINMNINNIIYNNLVNHNNNINNNNNNNNHHNIYIYDNGQDDEEDEEV</sequence>
<dbReference type="PANTHER" id="PTHR32556">
    <property type="entry name" value="F-BOX DOMAIN-CONTAINING PROTEIN-RELATED-RELATED"/>
    <property type="match status" value="1"/>
</dbReference>
<gene>
    <name evidence="1" type="ORF">CYY_000010</name>
</gene>
<keyword evidence="2" id="KW-1185">Reference proteome</keyword>
<evidence type="ECO:0000313" key="2">
    <source>
        <dbReference type="Proteomes" id="UP000695562"/>
    </source>
</evidence>
<organism evidence="1 2">
    <name type="scientific">Polysphondylium violaceum</name>
    <dbReference type="NCBI Taxonomy" id="133409"/>
    <lineage>
        <taxon>Eukaryota</taxon>
        <taxon>Amoebozoa</taxon>
        <taxon>Evosea</taxon>
        <taxon>Eumycetozoa</taxon>
        <taxon>Dictyostelia</taxon>
        <taxon>Dictyosteliales</taxon>
        <taxon>Dictyosteliaceae</taxon>
        <taxon>Polysphondylium</taxon>
    </lineage>
</organism>
<reference evidence="1" key="1">
    <citation type="submission" date="2020-01" db="EMBL/GenBank/DDBJ databases">
        <title>Development of genomics and gene disruption for Polysphondylium violaceum indicates a role for the polyketide synthase stlB in stalk morphogenesis.</title>
        <authorList>
            <person name="Narita B."/>
            <person name="Kawabe Y."/>
            <person name="Kin K."/>
            <person name="Saito T."/>
            <person name="Gibbs R."/>
            <person name="Kuspa A."/>
            <person name="Muzny D."/>
            <person name="Queller D."/>
            <person name="Richards S."/>
            <person name="Strassman J."/>
            <person name="Sucgang R."/>
            <person name="Worley K."/>
            <person name="Schaap P."/>
        </authorList>
    </citation>
    <scope>NUCLEOTIDE SEQUENCE</scope>
    <source>
        <strain evidence="1">QSvi11</strain>
    </source>
</reference>
<dbReference type="Proteomes" id="UP000695562">
    <property type="component" value="Unassembled WGS sequence"/>
</dbReference>
<protein>
    <submittedName>
        <fullName evidence="1">Uncharacterized protein</fullName>
    </submittedName>
</protein>
<dbReference type="PANTHER" id="PTHR32556:SF18">
    <property type="match status" value="1"/>
</dbReference>
<comment type="caution">
    <text evidence="1">The sequence shown here is derived from an EMBL/GenBank/DDBJ whole genome shotgun (WGS) entry which is preliminary data.</text>
</comment>
<accession>A0A8J4Q5E5</accession>
<dbReference type="EMBL" id="AJWJ01000001">
    <property type="protein sequence ID" value="KAF2078639.1"/>
    <property type="molecule type" value="Genomic_DNA"/>
</dbReference>